<dbReference type="Pfam" id="PF02985">
    <property type="entry name" value="HEAT"/>
    <property type="match status" value="1"/>
</dbReference>
<dbReference type="PROSITE" id="PS50127">
    <property type="entry name" value="UBC_2"/>
    <property type="match status" value="1"/>
</dbReference>
<evidence type="ECO:0000313" key="8">
    <source>
        <dbReference type="Proteomes" id="UP000823749"/>
    </source>
</evidence>
<dbReference type="InterPro" id="IPR048491">
    <property type="entry name" value="XMAP215_CLASP_TOG"/>
</dbReference>
<dbReference type="PANTHER" id="PTHR12609">
    <property type="entry name" value="MICROTUBULE ASSOCIATED PROTEIN XMAP215"/>
    <property type="match status" value="1"/>
</dbReference>
<comment type="subcellular location">
    <subcellularLocation>
        <location evidence="1">Cytoplasm</location>
        <location evidence="1">Cytoskeleton</location>
    </subcellularLocation>
</comment>
<dbReference type="Pfam" id="PF00179">
    <property type="entry name" value="UQ_con"/>
    <property type="match status" value="1"/>
</dbReference>
<keyword evidence="4" id="KW-0206">Cytoskeleton</keyword>
<dbReference type="GO" id="GO:0030951">
    <property type="term" value="P:establishment or maintenance of microtubule cytoskeleton polarity"/>
    <property type="evidence" value="ECO:0007669"/>
    <property type="project" value="InterPro"/>
</dbReference>
<dbReference type="Gene3D" id="3.10.110.10">
    <property type="entry name" value="Ubiquitin Conjugating Enzyme"/>
    <property type="match status" value="1"/>
</dbReference>
<keyword evidence="2" id="KW-0963">Cytoplasm</keyword>
<comment type="caution">
    <text evidence="7">The sequence shown here is derived from an EMBL/GenBank/DDBJ whole genome shotgun (WGS) entry which is preliminary data.</text>
</comment>
<dbReference type="Gene3D" id="1.25.10.10">
    <property type="entry name" value="Leucine-rich Repeat Variant"/>
    <property type="match status" value="2"/>
</dbReference>
<accession>A0AAV6JP68</accession>
<evidence type="ECO:0000256" key="4">
    <source>
        <dbReference type="ARBA" id="ARBA00023212"/>
    </source>
</evidence>
<keyword evidence="8" id="KW-1185">Reference proteome</keyword>
<dbReference type="InterPro" id="IPR000357">
    <property type="entry name" value="HEAT"/>
</dbReference>
<evidence type="ECO:0000259" key="6">
    <source>
        <dbReference type="PROSITE" id="PS50127"/>
    </source>
</evidence>
<dbReference type="EMBL" id="JACTNZ010000007">
    <property type="protein sequence ID" value="KAG5540364.1"/>
    <property type="molecule type" value="Genomic_DNA"/>
</dbReference>
<evidence type="ECO:0000256" key="2">
    <source>
        <dbReference type="ARBA" id="ARBA00022490"/>
    </source>
</evidence>
<evidence type="ECO:0000256" key="3">
    <source>
        <dbReference type="ARBA" id="ARBA00022737"/>
    </source>
</evidence>
<dbReference type="InterPro" id="IPR016024">
    <property type="entry name" value="ARM-type_fold"/>
</dbReference>
<reference evidence="7" key="1">
    <citation type="submission" date="2020-08" db="EMBL/GenBank/DDBJ databases">
        <title>Plant Genome Project.</title>
        <authorList>
            <person name="Zhang R.-G."/>
        </authorList>
    </citation>
    <scope>NUCLEOTIDE SEQUENCE</scope>
    <source>
        <strain evidence="7">WSP0</strain>
        <tissue evidence="7">Leaf</tissue>
    </source>
</reference>
<keyword evidence="3" id="KW-0677">Repeat</keyword>
<feature type="domain" description="UBC core" evidence="6">
    <location>
        <begin position="543"/>
        <end position="625"/>
    </location>
</feature>
<protein>
    <recommendedName>
        <fullName evidence="6">UBC core domain-containing protein</fullName>
    </recommendedName>
</protein>
<sequence>MVAKPGQAIGLGSESLSLTVGNTMSVKIFPISETEDEKLLPWDVRLFHKNWKVRNDANVDLAALCNSITDPEDPRLREFGLFFKNTVADSIPSVQERALDALIAYLKVADADSAERYAKEVCDVIAAKCLTGRPKTVEKLQMVFMLLIELESVDVVLVGDFGQYSESLHPVAVHLMLHVRKDAMEKAVMKKVAKTVVPATMESSFDCSLHLLLIWGLLYVLAYISEFGVKIVPPKRILKLLPELFDHRDQNVHASSKGLTLELCRWIGKETVRSVLFGKMPKTMKKELEAELVSVSGIARSSRKIRSEKNKEPEEEGVGFGPSEESVTDGPQEIECVESVDPVVVLTLEKAGFPDGVKAAKWSEQKVFVAKRIKRNSQLCIAPDYSAEIRQSLKKCLNDETPEVRDAAFASLEAMAKWVGAGPSEMNDYSGGPVCTSSGRRYHNKLGLNLASIRILNELKLLRKDPLMNCSAGRICLCFTSRSLVMFILRLVFEFCLKHMNMVEYCLNEDVLFISDGIGTLICLSYTAYTVLEVGCFTIVLLSRMFIMLTDMDMLMLNLKSVVLLFLYARKNQVSENIFPWKARIMGDPDSPYAGGEFLVDIHFPLNYPFVPPKVLHQLRSILVL</sequence>
<evidence type="ECO:0000313" key="7">
    <source>
        <dbReference type="EMBL" id="KAG5540364.1"/>
    </source>
</evidence>
<dbReference type="SUPFAM" id="SSF48371">
    <property type="entry name" value="ARM repeat"/>
    <property type="match status" value="1"/>
</dbReference>
<dbReference type="InterPro" id="IPR045110">
    <property type="entry name" value="XMAP215"/>
</dbReference>
<dbReference type="InterPro" id="IPR000608">
    <property type="entry name" value="UBC"/>
</dbReference>
<evidence type="ECO:0000256" key="5">
    <source>
        <dbReference type="SAM" id="MobiDB-lite"/>
    </source>
</evidence>
<dbReference type="SMART" id="SM01349">
    <property type="entry name" value="TOG"/>
    <property type="match status" value="1"/>
</dbReference>
<dbReference type="InterPro" id="IPR034085">
    <property type="entry name" value="TOG"/>
</dbReference>
<dbReference type="SUPFAM" id="SSF54495">
    <property type="entry name" value="UBC-like"/>
    <property type="match status" value="1"/>
</dbReference>
<dbReference type="AlphaFoldDB" id="A0AAV6JP68"/>
<name>A0AAV6JP68_9ERIC</name>
<dbReference type="Proteomes" id="UP000823749">
    <property type="component" value="Chromosome 7"/>
</dbReference>
<organism evidence="7 8">
    <name type="scientific">Rhododendron griersonianum</name>
    <dbReference type="NCBI Taxonomy" id="479676"/>
    <lineage>
        <taxon>Eukaryota</taxon>
        <taxon>Viridiplantae</taxon>
        <taxon>Streptophyta</taxon>
        <taxon>Embryophyta</taxon>
        <taxon>Tracheophyta</taxon>
        <taxon>Spermatophyta</taxon>
        <taxon>Magnoliopsida</taxon>
        <taxon>eudicotyledons</taxon>
        <taxon>Gunneridae</taxon>
        <taxon>Pentapetalae</taxon>
        <taxon>asterids</taxon>
        <taxon>Ericales</taxon>
        <taxon>Ericaceae</taxon>
        <taxon>Ericoideae</taxon>
        <taxon>Rhodoreae</taxon>
        <taxon>Rhododendron</taxon>
    </lineage>
</organism>
<evidence type="ECO:0000256" key="1">
    <source>
        <dbReference type="ARBA" id="ARBA00004245"/>
    </source>
</evidence>
<dbReference type="GO" id="GO:0061863">
    <property type="term" value="F:microtubule plus end polymerase"/>
    <property type="evidence" value="ECO:0007669"/>
    <property type="project" value="InterPro"/>
</dbReference>
<gene>
    <name evidence="7" type="ORF">RHGRI_020556</name>
</gene>
<dbReference type="GO" id="GO:0051010">
    <property type="term" value="F:microtubule plus-end binding"/>
    <property type="evidence" value="ECO:0007669"/>
    <property type="project" value="InterPro"/>
</dbReference>
<dbReference type="InterPro" id="IPR016135">
    <property type="entry name" value="UBQ-conjugating_enzyme/RWD"/>
</dbReference>
<dbReference type="GO" id="GO:0005856">
    <property type="term" value="C:cytoskeleton"/>
    <property type="evidence" value="ECO:0007669"/>
    <property type="project" value="UniProtKB-SubCell"/>
</dbReference>
<dbReference type="InterPro" id="IPR011989">
    <property type="entry name" value="ARM-like"/>
</dbReference>
<dbReference type="GO" id="GO:0007051">
    <property type="term" value="P:spindle organization"/>
    <property type="evidence" value="ECO:0007669"/>
    <property type="project" value="InterPro"/>
</dbReference>
<dbReference type="GO" id="GO:0046785">
    <property type="term" value="P:microtubule polymerization"/>
    <property type="evidence" value="ECO:0007669"/>
    <property type="project" value="InterPro"/>
</dbReference>
<feature type="region of interest" description="Disordered" evidence="5">
    <location>
        <begin position="304"/>
        <end position="330"/>
    </location>
</feature>
<dbReference type="Pfam" id="PF21041">
    <property type="entry name" value="XMAP215_CLASP_TOG"/>
    <property type="match status" value="2"/>
</dbReference>
<proteinExistence type="predicted"/>